<dbReference type="PANTHER" id="PTHR11178:SF1">
    <property type="entry name" value="NFU1 IRON-SULFUR CLUSTER SCAFFOLD HOMOLOG, MITOCHONDRIAL"/>
    <property type="match status" value="1"/>
</dbReference>
<evidence type="ECO:0000313" key="3">
    <source>
        <dbReference type="EMBL" id="BAV95008.1"/>
    </source>
</evidence>
<dbReference type="RefSeq" id="WP_096686457.1">
    <property type="nucleotide sequence ID" value="NZ_AP014564.1"/>
</dbReference>
<feature type="domain" description="Scaffold protein Nfu/NifU N-terminal" evidence="2">
    <location>
        <begin position="109"/>
        <end position="194"/>
    </location>
</feature>
<dbReference type="OrthoDB" id="9796965at2"/>
<evidence type="ECO:0000313" key="4">
    <source>
        <dbReference type="Proteomes" id="UP000243197"/>
    </source>
</evidence>
<dbReference type="EMBL" id="AP014564">
    <property type="protein sequence ID" value="BAV95008.1"/>
    <property type="molecule type" value="Genomic_DNA"/>
</dbReference>
<comment type="similarity">
    <text evidence="1">Belongs to the NifU family.</text>
</comment>
<dbReference type="Gene3D" id="3.30.300.130">
    <property type="entry name" value="Fe-S cluster assembly (FSCA)"/>
    <property type="match status" value="1"/>
</dbReference>
<dbReference type="SMART" id="SM00932">
    <property type="entry name" value="Nfu_N"/>
    <property type="match status" value="2"/>
</dbReference>
<dbReference type="SUPFAM" id="SSF110836">
    <property type="entry name" value="Hypothetical protein SAV1430"/>
    <property type="match status" value="2"/>
</dbReference>
<dbReference type="GO" id="GO:0016226">
    <property type="term" value="P:iron-sulfur cluster assembly"/>
    <property type="evidence" value="ECO:0007669"/>
    <property type="project" value="InterPro"/>
</dbReference>
<dbReference type="SUPFAM" id="SSF117916">
    <property type="entry name" value="Fe-S cluster assembly (FSCA) domain-like"/>
    <property type="match status" value="1"/>
</dbReference>
<dbReference type="GO" id="GO:0051536">
    <property type="term" value="F:iron-sulfur cluster binding"/>
    <property type="evidence" value="ECO:0007669"/>
    <property type="project" value="InterPro"/>
</dbReference>
<accession>A0A1J1EBW9</accession>
<organism evidence="3 4">
    <name type="scientific">Ichthyobacterium seriolicida</name>
    <dbReference type="NCBI Taxonomy" id="242600"/>
    <lineage>
        <taxon>Bacteria</taxon>
        <taxon>Pseudomonadati</taxon>
        <taxon>Bacteroidota</taxon>
        <taxon>Flavobacteriia</taxon>
        <taxon>Flavobacteriales</taxon>
        <taxon>Ichthyobacteriaceae</taxon>
        <taxon>Ichthyobacterium</taxon>
    </lineage>
</organism>
<keyword evidence="4" id="KW-1185">Reference proteome</keyword>
<dbReference type="PANTHER" id="PTHR11178">
    <property type="entry name" value="IRON-SULFUR CLUSTER SCAFFOLD PROTEIN NFU-RELATED"/>
    <property type="match status" value="1"/>
</dbReference>
<dbReference type="Proteomes" id="UP000243197">
    <property type="component" value="Chromosome"/>
</dbReference>
<protein>
    <submittedName>
        <fullName evidence="3">NifU-like domain protein</fullName>
    </submittedName>
</protein>
<feature type="domain" description="Scaffold protein Nfu/NifU N-terminal" evidence="2">
    <location>
        <begin position="2"/>
        <end position="88"/>
    </location>
</feature>
<dbReference type="KEGG" id="ise:JBKA6_0995"/>
<name>A0A1J1EBW9_9FLAO</name>
<evidence type="ECO:0000256" key="1">
    <source>
        <dbReference type="ARBA" id="ARBA00006420"/>
    </source>
</evidence>
<dbReference type="InterPro" id="IPR034904">
    <property type="entry name" value="FSCA_dom_sf"/>
</dbReference>
<dbReference type="AlphaFoldDB" id="A0A1J1EBW9"/>
<dbReference type="InterPro" id="IPR036498">
    <property type="entry name" value="Nfu/NifU_N_sf"/>
</dbReference>
<dbReference type="InterPro" id="IPR014824">
    <property type="entry name" value="Nfu/NifU_N"/>
</dbReference>
<gene>
    <name evidence="3" type="ORF">JBKA6_0995</name>
</gene>
<dbReference type="InterPro" id="IPR001075">
    <property type="entry name" value="NIF_FeS_clus_asmbl_NifU_C"/>
</dbReference>
<dbReference type="Gene3D" id="3.30.1370.70">
    <property type="entry name" value="Scaffold protein Nfu/NifU, N-terminal domain"/>
    <property type="match status" value="2"/>
</dbReference>
<evidence type="ECO:0000259" key="2">
    <source>
        <dbReference type="SMART" id="SM00932"/>
    </source>
</evidence>
<dbReference type="Pfam" id="PF08712">
    <property type="entry name" value="Nfu_N"/>
    <property type="match status" value="2"/>
</dbReference>
<reference evidence="3 4" key="1">
    <citation type="submission" date="2014-03" db="EMBL/GenBank/DDBJ databases">
        <title>complete genome sequence of Flavobacteriaceae bacterium JBKA-6.</title>
        <authorList>
            <person name="Takano T."/>
            <person name="Nakamura Y."/>
            <person name="Takuma S."/>
            <person name="Yasuike M."/>
            <person name="Matsuyama T."/>
            <person name="Sakai T."/>
            <person name="Fujiwara A."/>
            <person name="Kimoto K."/>
            <person name="Fukuda Y."/>
            <person name="Kondo H."/>
            <person name="Hirono I."/>
            <person name="Nakayasu C."/>
        </authorList>
    </citation>
    <scope>NUCLEOTIDE SEQUENCE [LARGE SCALE GENOMIC DNA]</scope>
    <source>
        <strain evidence="3 4">JBKA-6</strain>
    </source>
</reference>
<proteinExistence type="inferred from homology"/>
<dbReference type="Pfam" id="PF01106">
    <property type="entry name" value="NifU"/>
    <property type="match status" value="1"/>
</dbReference>
<sequence length="297" mass="33982">MVEIEKTDASTILKFKTKDMLSIDRSYTFNNVDEASASPLIKRMFFLPFVKKVHVSLNFIAIERYNIVEWEDVQYQLVDMIEDYLKTGRDIIQKNDVIEKEPEKQFISIYIESTPNPNVMKFVANKILFQQLLEYKNMQEAEYSLLAKELFSFPYVKEVFMIENYISITKANNVEWIEINAELRSFILNFINSGKSLVSKKPQMKNGEVSNTRDSSSFSQYEKEIEKILDEYIKPAVVSDGGNIQLQSFDEATGTVYVILQGACSGCPSSTVTLKSGIEQLLKEKISQVNSVEAISA</sequence>
<dbReference type="GO" id="GO:0005506">
    <property type="term" value="F:iron ion binding"/>
    <property type="evidence" value="ECO:0007669"/>
    <property type="project" value="InterPro"/>
</dbReference>